<dbReference type="EMBL" id="MHNK01000002">
    <property type="protein sequence ID" value="OGZ44487.1"/>
    <property type="molecule type" value="Genomic_DNA"/>
</dbReference>
<proteinExistence type="predicted"/>
<dbReference type="AlphaFoldDB" id="A0A1G2G2Y2"/>
<evidence type="ECO:0000313" key="1">
    <source>
        <dbReference type="EMBL" id="OGZ44487.1"/>
    </source>
</evidence>
<reference evidence="1 2" key="1">
    <citation type="journal article" date="2016" name="Nat. Commun.">
        <title>Thousands of microbial genomes shed light on interconnected biogeochemical processes in an aquifer system.</title>
        <authorList>
            <person name="Anantharaman K."/>
            <person name="Brown C.T."/>
            <person name="Hug L.A."/>
            <person name="Sharon I."/>
            <person name="Castelle C.J."/>
            <person name="Probst A.J."/>
            <person name="Thomas B.C."/>
            <person name="Singh A."/>
            <person name="Wilkins M.J."/>
            <person name="Karaoz U."/>
            <person name="Brodie E.L."/>
            <person name="Williams K.H."/>
            <person name="Hubbard S.S."/>
            <person name="Banfield J.F."/>
        </authorList>
    </citation>
    <scope>NUCLEOTIDE SEQUENCE [LARGE SCALE GENOMIC DNA]</scope>
</reference>
<gene>
    <name evidence="1" type="ORF">A2719_05180</name>
</gene>
<dbReference type="Proteomes" id="UP000177480">
    <property type="component" value="Unassembled WGS sequence"/>
</dbReference>
<comment type="caution">
    <text evidence="1">The sequence shown here is derived from an EMBL/GenBank/DDBJ whole genome shotgun (WGS) entry which is preliminary data.</text>
</comment>
<accession>A0A1G2G2Y2</accession>
<organism evidence="1 2">
    <name type="scientific">Candidatus Ryanbacteria bacterium RIFCSPHIGHO2_01_FULL_45_22</name>
    <dbReference type="NCBI Taxonomy" id="1802114"/>
    <lineage>
        <taxon>Bacteria</taxon>
        <taxon>Candidatus Ryaniibacteriota</taxon>
    </lineage>
</organism>
<sequence length="71" mass="8109">MSFKFFFPQKFIFRTFSNFALVGATIIDKLQTAFFDMSLGSYRISALAANRKIEKLKVFWASLFAGLAVQN</sequence>
<name>A0A1G2G2Y2_9BACT</name>
<evidence type="ECO:0000313" key="2">
    <source>
        <dbReference type="Proteomes" id="UP000177480"/>
    </source>
</evidence>
<protein>
    <submittedName>
        <fullName evidence="1">Uncharacterized protein</fullName>
    </submittedName>
</protein>